<keyword evidence="6" id="KW-0808">Transferase</keyword>
<dbReference type="PANTHER" id="PTHR32294">
    <property type="entry name" value="DNA POLYMERASE III SUBUNIT ALPHA"/>
    <property type="match status" value="1"/>
</dbReference>
<evidence type="ECO:0000256" key="3">
    <source>
        <dbReference type="ARBA" id="ARBA00012417"/>
    </source>
</evidence>
<dbReference type="Gene3D" id="1.10.10.1600">
    <property type="entry name" value="Bacterial DNA polymerase III alpha subunit, thumb domain"/>
    <property type="match status" value="1"/>
</dbReference>
<comment type="similarity">
    <text evidence="2">Belongs to the DNA polymerase type-C family. DnaE subfamily.</text>
</comment>
<dbReference type="Pfam" id="PF14579">
    <property type="entry name" value="HHH_6"/>
    <property type="match status" value="1"/>
</dbReference>
<dbReference type="InterPro" id="IPR016195">
    <property type="entry name" value="Pol/histidinol_Pase-like"/>
</dbReference>
<dbReference type="GO" id="GO:0006260">
    <property type="term" value="P:DNA replication"/>
    <property type="evidence" value="ECO:0007669"/>
    <property type="project" value="UniProtKB-KW"/>
</dbReference>
<keyword evidence="7" id="KW-0548">Nucleotidyltransferase</keyword>
<comment type="function">
    <text evidence="10">DNA polymerase III is a complex, multichain enzyme responsible for most of the replicative synthesis in bacteria. This DNA polymerase also exhibits 3' to 5' exonuclease activity. The alpha chain is the DNA polymerase.</text>
</comment>
<keyword evidence="5" id="KW-0963">Cytoplasm</keyword>
<proteinExistence type="inferred from homology"/>
<evidence type="ECO:0000256" key="11">
    <source>
        <dbReference type="ARBA" id="ARBA00026073"/>
    </source>
</evidence>
<dbReference type="Gene3D" id="1.10.150.870">
    <property type="match status" value="1"/>
</dbReference>
<dbReference type="KEGG" id="naf:GQ61_09135"/>
<name>A0A1W6N6J3_9PROT</name>
<dbReference type="EC" id="2.7.7.7" evidence="3"/>
<evidence type="ECO:0000256" key="10">
    <source>
        <dbReference type="ARBA" id="ARBA00025611"/>
    </source>
</evidence>
<dbReference type="Gene3D" id="3.20.20.140">
    <property type="entry name" value="Metal-dependent hydrolases"/>
    <property type="match status" value="1"/>
</dbReference>
<dbReference type="Proteomes" id="UP000237351">
    <property type="component" value="Chromosome"/>
</dbReference>
<dbReference type="OrthoDB" id="9803237at2"/>
<dbReference type="EMBL" id="CP008743">
    <property type="protein sequence ID" value="ARN85421.1"/>
    <property type="molecule type" value="Genomic_DNA"/>
</dbReference>
<comment type="subcellular location">
    <subcellularLocation>
        <location evidence="1">Cytoplasm</location>
    </subcellularLocation>
</comment>
<comment type="subunit">
    <text evidence="11">DNA polymerase III contains a core (composed of alpha, epsilon and theta chains) that associates with a tau subunit. This core dimerizes to form the POLIII' complex. PolIII' associates with the gamma complex (composed of gamma, delta, delta', psi and chi chains) and with the beta chain to form the complete DNA polymerase III complex.</text>
</comment>
<evidence type="ECO:0000256" key="2">
    <source>
        <dbReference type="ARBA" id="ARBA00009496"/>
    </source>
</evidence>
<dbReference type="CDD" id="cd07433">
    <property type="entry name" value="PHP_PolIIIA_DnaE1"/>
    <property type="match status" value="1"/>
</dbReference>
<dbReference type="PANTHER" id="PTHR32294:SF0">
    <property type="entry name" value="DNA POLYMERASE III SUBUNIT ALPHA"/>
    <property type="match status" value="1"/>
</dbReference>
<gene>
    <name evidence="14" type="ORF">GQ61_09135</name>
</gene>
<dbReference type="STRING" id="1414854.GQ61_09135"/>
<evidence type="ECO:0000313" key="14">
    <source>
        <dbReference type="EMBL" id="ARN85421.1"/>
    </source>
</evidence>
<evidence type="ECO:0000256" key="8">
    <source>
        <dbReference type="ARBA" id="ARBA00022705"/>
    </source>
</evidence>
<dbReference type="AlphaFoldDB" id="A0A1W6N6J3"/>
<keyword evidence="8" id="KW-0235">DNA replication</keyword>
<dbReference type="InterPro" id="IPR004013">
    <property type="entry name" value="PHP_dom"/>
</dbReference>
<dbReference type="GO" id="GO:0003676">
    <property type="term" value="F:nucleic acid binding"/>
    <property type="evidence" value="ECO:0007669"/>
    <property type="project" value="InterPro"/>
</dbReference>
<dbReference type="SUPFAM" id="SSF89550">
    <property type="entry name" value="PHP domain-like"/>
    <property type="match status" value="1"/>
</dbReference>
<dbReference type="InterPro" id="IPR011708">
    <property type="entry name" value="DNA_pol3_alpha_NTPase_dom"/>
</dbReference>
<dbReference type="GO" id="GO:0003887">
    <property type="term" value="F:DNA-directed DNA polymerase activity"/>
    <property type="evidence" value="ECO:0007669"/>
    <property type="project" value="UniProtKB-KW"/>
</dbReference>
<evidence type="ECO:0000313" key="15">
    <source>
        <dbReference type="Proteomes" id="UP000237351"/>
    </source>
</evidence>
<accession>A0A1W6N6J3</accession>
<evidence type="ECO:0000256" key="12">
    <source>
        <dbReference type="ARBA" id="ARBA00049244"/>
    </source>
</evidence>
<dbReference type="Pfam" id="PF01336">
    <property type="entry name" value="tRNA_anti-codon"/>
    <property type="match status" value="1"/>
</dbReference>
<dbReference type="InterPro" id="IPR004805">
    <property type="entry name" value="DnaE2/DnaE/PolC"/>
</dbReference>
<evidence type="ECO:0000256" key="6">
    <source>
        <dbReference type="ARBA" id="ARBA00022679"/>
    </source>
</evidence>
<dbReference type="InterPro" id="IPR040982">
    <property type="entry name" value="DNA_pol3_finger"/>
</dbReference>
<dbReference type="InterPro" id="IPR029460">
    <property type="entry name" value="DNAPol_HHH"/>
</dbReference>
<organism evidence="14 15">
    <name type="scientific">Candidatus Nucleicultrix amoebiphila FS5</name>
    <dbReference type="NCBI Taxonomy" id="1414854"/>
    <lineage>
        <taxon>Bacteria</taxon>
        <taxon>Pseudomonadati</taxon>
        <taxon>Pseudomonadota</taxon>
        <taxon>Alphaproteobacteria</taxon>
        <taxon>Holosporales</taxon>
        <taxon>Candidatus Nucleicultricaceae</taxon>
        <taxon>Candidatus Nucleicultrix</taxon>
    </lineage>
</organism>
<dbReference type="SMART" id="SM00481">
    <property type="entry name" value="POLIIIAc"/>
    <property type="match status" value="1"/>
</dbReference>
<keyword evidence="9" id="KW-0239">DNA-directed DNA polymerase</keyword>
<dbReference type="InterPro" id="IPR003141">
    <property type="entry name" value="Pol/His_phosphatase_N"/>
</dbReference>
<evidence type="ECO:0000256" key="1">
    <source>
        <dbReference type="ARBA" id="ARBA00004496"/>
    </source>
</evidence>
<evidence type="ECO:0000256" key="9">
    <source>
        <dbReference type="ARBA" id="ARBA00022932"/>
    </source>
</evidence>
<keyword evidence="15" id="KW-1185">Reference proteome</keyword>
<sequence>MTKAPFIHLRNHSAYSLAEGAIRVKELVDLALQHGMPAVAMTDSGNLFGAMEFSLAAAKAGIQPILGCQLLIQVNENLHEHLQKQVDLPKMVFLVQNQEGYKNLLKMVSNSFLRQNSSITQPHVTLSELESYGHGLIALCGGREGPLHKLLIGKDMAGAQALLERLKTCFGNRLYLEIQRHHYRDELFLESSLLALADELNVPIVATNDVYFSTPDYYEAHDALLCVAEGTYVSEQNRRRVTPEHYFKSDKAMRELFKDLPEAIENSIIIAQRCAFMLEPSKPLLPLFPTEKGEEVELREQAKEGLLKRLEQQVYQSKMTTVEKEALEKEYFDRLHYELDVIVRMGYAGYYLIVADFIQWARRQEIPVGPGRGSGAGSLVAWSLTITDIDPIRWGLIFERFLNPERVSMPDFDIDFCQERRDEVIHYVADKYGRDRVAQIITFGKLQARAVLRDAGRVLGMPYGQVDKISKMIPNNPTNPVTLEQAIDQEPQLQAMEKEDPSVAKLLSISKKLEGLYRHASTHAAGVVIADRPLSEGVGLYHDGKSAMAATQFNMKDVETAGLVKFDFLGLKTLTIIQKTADLLKNRGIEIDISTIPLDDPKTYQMLQRVETVGVFQVEGAGMRDVLRRMQPNRFEDLIAQVALYRPGPMDDIPRYIACKHGHEKVHYLHKDLETILEETHGVMVYQEQVMKIAQVLGGYSLGGADLLRRAMGKKIKKEMDAQRQIFLEGAASKAIGSAVATQIFDQMAKFAGYGFNKSHSAPYALITYQTAYLKANYPVEFMAATMTFEMNNVDKLSLFRQELLRMGIKLLPPDVNKSFAEFAVEKDEEGQYAVRYALSAIKNVGAASIQLMVEERNERGLYKDVFDFAKRLDTKTVNRRQLENLISAGAFDALHTQRSQLMRAVDQILGYVGEQRQAREASQTSLFGSASEGALSTSHRLPDVDPWSPMEKAQKEFDAVGFYFSSHPLESYGAELESLSLTSSSELLEKLALHHQTLNLAGVVIAKNERLSKNGQRYAFVQFSDRHGIFEVTFFSEHYAKYREQLEPGNCFFLKILGRLEDDNLRLTVQDVMPLVEALEAPHLHSKVARASCNYKIVINNQDDAEVFSRIRTILLGGGEGKNKVQLIIGSGQMAMKITLPETYNLNDIVRARILNVPGIQEMVVL</sequence>
<evidence type="ECO:0000256" key="7">
    <source>
        <dbReference type="ARBA" id="ARBA00022695"/>
    </source>
</evidence>
<dbReference type="InterPro" id="IPR049821">
    <property type="entry name" value="PolIIIA_DnaE1_PHP"/>
</dbReference>
<evidence type="ECO:0000259" key="13">
    <source>
        <dbReference type="SMART" id="SM00481"/>
    </source>
</evidence>
<dbReference type="Pfam" id="PF02811">
    <property type="entry name" value="PHP"/>
    <property type="match status" value="1"/>
</dbReference>
<comment type="catalytic activity">
    <reaction evidence="12">
        <text>DNA(n) + a 2'-deoxyribonucleoside 5'-triphosphate = DNA(n+1) + diphosphate</text>
        <dbReference type="Rhea" id="RHEA:22508"/>
        <dbReference type="Rhea" id="RHEA-COMP:17339"/>
        <dbReference type="Rhea" id="RHEA-COMP:17340"/>
        <dbReference type="ChEBI" id="CHEBI:33019"/>
        <dbReference type="ChEBI" id="CHEBI:61560"/>
        <dbReference type="ChEBI" id="CHEBI:173112"/>
        <dbReference type="EC" id="2.7.7.7"/>
    </reaction>
</comment>
<feature type="domain" description="Polymerase/histidinol phosphatase N-terminal" evidence="13">
    <location>
        <begin position="7"/>
        <end position="74"/>
    </location>
</feature>
<evidence type="ECO:0000256" key="5">
    <source>
        <dbReference type="ARBA" id="ARBA00022490"/>
    </source>
</evidence>
<dbReference type="NCBIfam" id="TIGR00594">
    <property type="entry name" value="polc"/>
    <property type="match status" value="1"/>
</dbReference>
<reference evidence="14 15" key="1">
    <citation type="submission" date="2014-06" db="EMBL/GenBank/DDBJ databases">
        <title>The genome of the endonuclear symbiont Nucleicultrix amoebiphila.</title>
        <authorList>
            <person name="Schulz F."/>
            <person name="Horn M."/>
        </authorList>
    </citation>
    <scope>NUCLEOTIDE SEQUENCE [LARGE SCALE GENOMIC DNA]</scope>
    <source>
        <strain evidence="14 15">FS5</strain>
    </source>
</reference>
<dbReference type="NCBIfam" id="NF004226">
    <property type="entry name" value="PRK05673.1"/>
    <property type="match status" value="1"/>
</dbReference>
<dbReference type="GO" id="GO:0008408">
    <property type="term" value="F:3'-5' exonuclease activity"/>
    <property type="evidence" value="ECO:0007669"/>
    <property type="project" value="InterPro"/>
</dbReference>
<dbReference type="InterPro" id="IPR004365">
    <property type="entry name" value="NA-bd_OB_tRNA"/>
</dbReference>
<evidence type="ECO:0000256" key="4">
    <source>
        <dbReference type="ARBA" id="ARBA00019114"/>
    </source>
</evidence>
<dbReference type="GO" id="GO:0005737">
    <property type="term" value="C:cytoplasm"/>
    <property type="evidence" value="ECO:0007669"/>
    <property type="project" value="UniProtKB-SubCell"/>
</dbReference>
<dbReference type="Pfam" id="PF07733">
    <property type="entry name" value="DNA_pol3_alpha"/>
    <property type="match status" value="1"/>
</dbReference>
<dbReference type="CDD" id="cd04485">
    <property type="entry name" value="DnaE_OBF"/>
    <property type="match status" value="1"/>
</dbReference>
<protein>
    <recommendedName>
        <fullName evidence="4">DNA polymerase III subunit alpha</fullName>
        <ecNumber evidence="3">2.7.7.7</ecNumber>
    </recommendedName>
</protein>
<dbReference type="InterPro" id="IPR041931">
    <property type="entry name" value="DNA_pol3_alpha_thumb_dom"/>
</dbReference>
<dbReference type="Pfam" id="PF17657">
    <property type="entry name" value="DNA_pol3_finger"/>
    <property type="match status" value="1"/>
</dbReference>